<organism evidence="2 3">
    <name type="scientific">Candidatus Curtissbacteria bacterium GW2011_GWA1_40_9</name>
    <dbReference type="NCBI Taxonomy" id="1618408"/>
    <lineage>
        <taxon>Bacteria</taxon>
        <taxon>Candidatus Curtissiibacteriota</taxon>
    </lineage>
</organism>
<dbReference type="EMBL" id="LBZV01000002">
    <property type="protein sequence ID" value="KKR78188.1"/>
    <property type="molecule type" value="Genomic_DNA"/>
</dbReference>
<gene>
    <name evidence="2" type="ORF">UU23_C0002G0015</name>
</gene>
<feature type="transmembrane region" description="Helical" evidence="1">
    <location>
        <begin position="12"/>
        <end position="35"/>
    </location>
</feature>
<name>A0A0G0TMI8_9BACT</name>
<accession>A0A0G0TMI8</accession>
<dbReference type="Proteomes" id="UP000034292">
    <property type="component" value="Unassembled WGS sequence"/>
</dbReference>
<evidence type="ECO:0000256" key="1">
    <source>
        <dbReference type="SAM" id="Phobius"/>
    </source>
</evidence>
<feature type="transmembrane region" description="Helical" evidence="1">
    <location>
        <begin position="118"/>
        <end position="138"/>
    </location>
</feature>
<evidence type="ECO:0000313" key="3">
    <source>
        <dbReference type="Proteomes" id="UP000034292"/>
    </source>
</evidence>
<keyword evidence="1" id="KW-0812">Transmembrane</keyword>
<reference evidence="2 3" key="1">
    <citation type="journal article" date="2015" name="Nature">
        <title>rRNA introns, odd ribosomes, and small enigmatic genomes across a large radiation of phyla.</title>
        <authorList>
            <person name="Brown C.T."/>
            <person name="Hug L.A."/>
            <person name="Thomas B.C."/>
            <person name="Sharon I."/>
            <person name="Castelle C.J."/>
            <person name="Singh A."/>
            <person name="Wilkins M.J."/>
            <person name="Williams K.H."/>
            <person name="Banfield J.F."/>
        </authorList>
    </citation>
    <scope>NUCLEOTIDE SEQUENCE [LARGE SCALE GENOMIC DNA]</scope>
</reference>
<keyword evidence="1" id="KW-0472">Membrane</keyword>
<feature type="transmembrane region" description="Helical" evidence="1">
    <location>
        <begin position="70"/>
        <end position="89"/>
    </location>
</feature>
<keyword evidence="1" id="KW-1133">Transmembrane helix</keyword>
<sequence>MVAKSTVKLIDEAIIPALILMMSKIVGILLVNYFFKINFNVHSRDFLNLLPSITYPSAYDYIRVENYSNLLMFIAAAMGTLMVLTKAHFFHESHISPKFHQKLVNLNLEKLISSSFHLYHQALIWMIFLWLVTIFLILSSISKVMYPQITVLAIIIAINFSWILALDIQKEIEIERDHD</sequence>
<feature type="transmembrane region" description="Helical" evidence="1">
    <location>
        <begin position="144"/>
        <end position="166"/>
    </location>
</feature>
<proteinExistence type="predicted"/>
<dbReference type="STRING" id="1618408.UU23_C0002G0015"/>
<evidence type="ECO:0000313" key="2">
    <source>
        <dbReference type="EMBL" id="KKR78188.1"/>
    </source>
</evidence>
<dbReference type="AlphaFoldDB" id="A0A0G0TMI8"/>
<comment type="caution">
    <text evidence="2">The sequence shown here is derived from an EMBL/GenBank/DDBJ whole genome shotgun (WGS) entry which is preliminary data.</text>
</comment>
<protein>
    <submittedName>
        <fullName evidence="2">Uncharacterized protein</fullName>
    </submittedName>
</protein>